<dbReference type="Gene3D" id="3.30.1380.10">
    <property type="match status" value="1"/>
</dbReference>
<organism evidence="4 5">
    <name type="scientific">Brasilonema sennae CENA114</name>
    <dbReference type="NCBI Taxonomy" id="415709"/>
    <lineage>
        <taxon>Bacteria</taxon>
        <taxon>Bacillati</taxon>
        <taxon>Cyanobacteriota</taxon>
        <taxon>Cyanophyceae</taxon>
        <taxon>Nostocales</taxon>
        <taxon>Scytonemataceae</taxon>
        <taxon>Brasilonema</taxon>
        <taxon>Bromeliae group (in: Brasilonema)</taxon>
    </lineage>
</organism>
<feature type="domain" description="D-alanyl-D-alanine carboxypeptidase-like core" evidence="3">
    <location>
        <begin position="123"/>
        <end position="252"/>
    </location>
</feature>
<keyword evidence="2" id="KW-0472">Membrane</keyword>
<evidence type="ECO:0000313" key="4">
    <source>
        <dbReference type="EMBL" id="QDL11368.1"/>
    </source>
</evidence>
<feature type="region of interest" description="Disordered" evidence="1">
    <location>
        <begin position="69"/>
        <end position="118"/>
    </location>
</feature>
<dbReference type="InterPro" id="IPR052179">
    <property type="entry name" value="DD-CPase-like"/>
</dbReference>
<dbReference type="GO" id="GO:0004180">
    <property type="term" value="F:carboxypeptidase activity"/>
    <property type="evidence" value="ECO:0007669"/>
    <property type="project" value="UniProtKB-KW"/>
</dbReference>
<dbReference type="GO" id="GO:0006508">
    <property type="term" value="P:proteolysis"/>
    <property type="evidence" value="ECO:0007669"/>
    <property type="project" value="InterPro"/>
</dbReference>
<keyword evidence="4" id="KW-0645">Protease</keyword>
<dbReference type="Proteomes" id="UP000503129">
    <property type="component" value="Chromosome"/>
</dbReference>
<dbReference type="InterPro" id="IPR058193">
    <property type="entry name" value="VanY/YodJ_core_dom"/>
</dbReference>
<dbReference type="CDD" id="cd14852">
    <property type="entry name" value="LD-carboxypeptidase"/>
    <property type="match status" value="1"/>
</dbReference>
<keyword evidence="2" id="KW-1133">Transmembrane helix</keyword>
<dbReference type="RefSeq" id="WP_171977732.1">
    <property type="nucleotide sequence ID" value="NZ_CAWOXK010000001.1"/>
</dbReference>
<feature type="compositionally biased region" description="Low complexity" evidence="1">
    <location>
        <begin position="75"/>
        <end position="86"/>
    </location>
</feature>
<evidence type="ECO:0000313" key="5">
    <source>
        <dbReference type="Proteomes" id="UP000503129"/>
    </source>
</evidence>
<keyword evidence="4" id="KW-0378">Hydrolase</keyword>
<evidence type="ECO:0000259" key="3">
    <source>
        <dbReference type="Pfam" id="PF02557"/>
    </source>
</evidence>
<feature type="compositionally biased region" description="Polar residues" evidence="1">
    <location>
        <begin position="87"/>
        <end position="97"/>
    </location>
</feature>
<feature type="region of interest" description="Disordered" evidence="1">
    <location>
        <begin position="1"/>
        <end position="28"/>
    </location>
</feature>
<keyword evidence="4" id="KW-0121">Carboxypeptidase</keyword>
<dbReference type="Pfam" id="PF02557">
    <property type="entry name" value="VanY"/>
    <property type="match status" value="1"/>
</dbReference>
<dbReference type="EMBL" id="CP030118">
    <property type="protein sequence ID" value="QDL11368.1"/>
    <property type="molecule type" value="Genomic_DNA"/>
</dbReference>
<reference evidence="4 5" key="1">
    <citation type="submission" date="2018-06" db="EMBL/GenBank/DDBJ databases">
        <title>Comparative genomics of Brasilonema spp. strains.</title>
        <authorList>
            <person name="Alvarenga D.O."/>
            <person name="Fiore M.F."/>
            <person name="Varani A.M."/>
        </authorList>
    </citation>
    <scope>NUCLEOTIDE SEQUENCE [LARGE SCALE GENOMIC DNA]</scope>
    <source>
        <strain evidence="4 5">CENA114</strain>
    </source>
</reference>
<dbReference type="PANTHER" id="PTHR34385:SF1">
    <property type="entry name" value="PEPTIDOGLYCAN L-ALANYL-D-GLUTAMATE ENDOPEPTIDASE CWLK"/>
    <property type="match status" value="1"/>
</dbReference>
<dbReference type="SUPFAM" id="SSF55166">
    <property type="entry name" value="Hedgehog/DD-peptidase"/>
    <property type="match status" value="1"/>
</dbReference>
<dbReference type="CDD" id="cd12087">
    <property type="entry name" value="TM_EGFR-like"/>
    <property type="match status" value="1"/>
</dbReference>
<accession>A0A856MKZ8</accession>
<feature type="transmembrane region" description="Helical" evidence="2">
    <location>
        <begin position="41"/>
        <end position="65"/>
    </location>
</feature>
<sequence length="281" mass="30349">MDNAGFSEKPQNKPSSSGPDIPEALRDTPDAAPKKVSIRPLYLIIGGVVGVLLIAVASGFLFFVVTPKKTKDSQPSPASSTPATPSKSGNSATSKDNTVLGHFPYSEAPESELQPISSDRRLRMRKAAAQKFIEMAAAARNAGVALVPVSAFRSIKEQEQLFFTVGAQRNQTPAQRAAVSAPPGHSEHHTGYALDVGDGTVPATNLTTNFEKTKAYQWLQANAARFSFEISFPNNNAQGVSYEPWHWRFVGDRDSLETFYKARNLKPAQISQQEESGSGGR</sequence>
<keyword evidence="5" id="KW-1185">Reference proteome</keyword>
<protein>
    <submittedName>
        <fullName evidence="4">D-alanyl-D-alanine carboxypeptidase</fullName>
    </submittedName>
</protein>
<dbReference type="AlphaFoldDB" id="A0A856MKZ8"/>
<name>A0A856MKZ8_9CYAN</name>
<dbReference type="InterPro" id="IPR003709">
    <property type="entry name" value="VanY-like_core_dom"/>
</dbReference>
<dbReference type="PANTHER" id="PTHR34385">
    <property type="entry name" value="D-ALANYL-D-ALANINE CARBOXYPEPTIDASE"/>
    <property type="match status" value="1"/>
</dbReference>
<gene>
    <name evidence="4" type="ORF">DP114_28835</name>
</gene>
<evidence type="ECO:0000256" key="1">
    <source>
        <dbReference type="SAM" id="MobiDB-lite"/>
    </source>
</evidence>
<dbReference type="KEGG" id="bsen:DP114_28835"/>
<evidence type="ECO:0000256" key="2">
    <source>
        <dbReference type="SAM" id="Phobius"/>
    </source>
</evidence>
<keyword evidence="2" id="KW-0812">Transmembrane</keyword>
<proteinExistence type="predicted"/>
<dbReference type="InterPro" id="IPR009045">
    <property type="entry name" value="Zn_M74/Hedgehog-like"/>
</dbReference>